<proteinExistence type="predicted"/>
<organism evidence="1 2">
    <name type="scientific">Malus domestica</name>
    <name type="common">Apple</name>
    <name type="synonym">Pyrus malus</name>
    <dbReference type="NCBI Taxonomy" id="3750"/>
    <lineage>
        <taxon>Eukaryota</taxon>
        <taxon>Viridiplantae</taxon>
        <taxon>Streptophyta</taxon>
        <taxon>Embryophyta</taxon>
        <taxon>Tracheophyta</taxon>
        <taxon>Spermatophyta</taxon>
        <taxon>Magnoliopsida</taxon>
        <taxon>eudicotyledons</taxon>
        <taxon>Gunneridae</taxon>
        <taxon>Pentapetalae</taxon>
        <taxon>rosids</taxon>
        <taxon>fabids</taxon>
        <taxon>Rosales</taxon>
        <taxon>Rosaceae</taxon>
        <taxon>Amygdaloideae</taxon>
        <taxon>Maleae</taxon>
        <taxon>Malus</taxon>
    </lineage>
</organism>
<sequence length="65" mass="7478">FEWPIEWLSAPGIPKIHRPVANSSCSGQEDCSFRGTKRVELVKNEIELNTYAIIFSIWPKRSSAW</sequence>
<name>A0A498IFU9_MALDO</name>
<dbReference type="AlphaFoldDB" id="A0A498IFU9"/>
<feature type="non-terminal residue" evidence="1">
    <location>
        <position position="1"/>
    </location>
</feature>
<evidence type="ECO:0000313" key="1">
    <source>
        <dbReference type="EMBL" id="RXH81022.1"/>
    </source>
</evidence>
<dbReference type="EMBL" id="RDQH01000338">
    <property type="protein sequence ID" value="RXH81022.1"/>
    <property type="molecule type" value="Genomic_DNA"/>
</dbReference>
<protein>
    <submittedName>
        <fullName evidence="1">Uncharacterized protein</fullName>
    </submittedName>
</protein>
<gene>
    <name evidence="1" type="ORF">DVH24_004936</name>
</gene>
<comment type="caution">
    <text evidence="1">The sequence shown here is derived from an EMBL/GenBank/DDBJ whole genome shotgun (WGS) entry which is preliminary data.</text>
</comment>
<dbReference type="Proteomes" id="UP000290289">
    <property type="component" value="Chromosome 12"/>
</dbReference>
<accession>A0A498IFU9</accession>
<keyword evidence="2" id="KW-1185">Reference proteome</keyword>
<reference evidence="1 2" key="1">
    <citation type="submission" date="2018-10" db="EMBL/GenBank/DDBJ databases">
        <title>A high-quality apple genome assembly.</title>
        <authorList>
            <person name="Hu J."/>
        </authorList>
    </citation>
    <scope>NUCLEOTIDE SEQUENCE [LARGE SCALE GENOMIC DNA]</scope>
    <source>
        <strain evidence="2">cv. HFTH1</strain>
        <tissue evidence="1">Young leaf</tissue>
    </source>
</reference>
<evidence type="ECO:0000313" key="2">
    <source>
        <dbReference type="Proteomes" id="UP000290289"/>
    </source>
</evidence>